<protein>
    <recommendedName>
        <fullName evidence="2">Stc1 domain-containing protein</fullName>
    </recommendedName>
</protein>
<organism evidence="3 4">
    <name type="scientific">Puccinia graminis f. sp. tritici</name>
    <dbReference type="NCBI Taxonomy" id="56615"/>
    <lineage>
        <taxon>Eukaryota</taxon>
        <taxon>Fungi</taxon>
        <taxon>Dikarya</taxon>
        <taxon>Basidiomycota</taxon>
        <taxon>Pucciniomycotina</taxon>
        <taxon>Pucciniomycetes</taxon>
        <taxon>Pucciniales</taxon>
        <taxon>Pucciniaceae</taxon>
        <taxon>Puccinia</taxon>
    </lineage>
</organism>
<evidence type="ECO:0000313" key="3">
    <source>
        <dbReference type="EMBL" id="KAA1087478.1"/>
    </source>
</evidence>
<dbReference type="AlphaFoldDB" id="A0A5B0NHN0"/>
<dbReference type="InterPro" id="IPR024630">
    <property type="entry name" value="Stc1"/>
</dbReference>
<keyword evidence="4" id="KW-1185">Reference proteome</keyword>
<accession>A0A5B0NHN0</accession>
<proteinExistence type="predicted"/>
<gene>
    <name evidence="3" type="ORF">PGT21_032259</name>
</gene>
<feature type="domain" description="Stc1" evidence="2">
    <location>
        <begin position="67"/>
        <end position="121"/>
    </location>
</feature>
<evidence type="ECO:0000256" key="1">
    <source>
        <dbReference type="SAM" id="MobiDB-lite"/>
    </source>
</evidence>
<name>A0A5B0NHN0_PUCGR</name>
<comment type="caution">
    <text evidence="3">The sequence shown here is derived from an EMBL/GenBank/DDBJ whole genome shotgun (WGS) entry which is preliminary data.</text>
</comment>
<evidence type="ECO:0000313" key="4">
    <source>
        <dbReference type="Proteomes" id="UP000324748"/>
    </source>
</evidence>
<dbReference type="Pfam" id="PF12898">
    <property type="entry name" value="Stc1"/>
    <property type="match status" value="1"/>
</dbReference>
<dbReference type="EMBL" id="VSWC01000105">
    <property type="protein sequence ID" value="KAA1087478.1"/>
    <property type="molecule type" value="Genomic_DNA"/>
</dbReference>
<dbReference type="OrthoDB" id="2496880at2759"/>
<dbReference type="Proteomes" id="UP000324748">
    <property type="component" value="Unassembled WGS sequence"/>
</dbReference>
<reference evidence="3 4" key="1">
    <citation type="submission" date="2019-05" db="EMBL/GenBank/DDBJ databases">
        <title>Emergence of the Ug99 lineage of the wheat stem rust pathogen through somatic hybridization.</title>
        <authorList>
            <person name="Li F."/>
            <person name="Upadhyaya N.M."/>
            <person name="Sperschneider J."/>
            <person name="Matny O."/>
            <person name="Nguyen-Phuc H."/>
            <person name="Mago R."/>
            <person name="Raley C."/>
            <person name="Miller M.E."/>
            <person name="Silverstein K.A.T."/>
            <person name="Henningsen E."/>
            <person name="Hirsch C.D."/>
            <person name="Visser B."/>
            <person name="Pretorius Z.A."/>
            <person name="Steffenson B.J."/>
            <person name="Schwessinger B."/>
            <person name="Dodds P.N."/>
            <person name="Figueroa M."/>
        </authorList>
    </citation>
    <scope>NUCLEOTIDE SEQUENCE [LARGE SCALE GENOMIC DNA]</scope>
    <source>
        <strain evidence="3">21-0</strain>
    </source>
</reference>
<sequence length="171" mass="19795">MPADRSNQNKGRKSIFCTACKMVKDLDQFDGHQLTKRFGIKQCAEEEEKKIPIGYDAEEEKSRAIERRALLKKIWCRRCMPQQTNEFYCSDCEQRLPRAKFAQAQLSKHKSDEDRLCKDCASLTMQKVEAVRVGEEYEADEIENKLKERRTATLSKTSNNPESDDHPTESA</sequence>
<feature type="compositionally biased region" description="Polar residues" evidence="1">
    <location>
        <begin position="152"/>
        <end position="161"/>
    </location>
</feature>
<feature type="region of interest" description="Disordered" evidence="1">
    <location>
        <begin position="144"/>
        <end position="171"/>
    </location>
</feature>
<evidence type="ECO:0000259" key="2">
    <source>
        <dbReference type="Pfam" id="PF12898"/>
    </source>
</evidence>